<dbReference type="RefSeq" id="WP_310799838.1">
    <property type="nucleotide sequence ID" value="NZ_CP123872.1"/>
</dbReference>
<organism evidence="2 3">
    <name type="scientific">Temperatibacter marinus</name>
    <dbReference type="NCBI Taxonomy" id="1456591"/>
    <lineage>
        <taxon>Bacteria</taxon>
        <taxon>Pseudomonadati</taxon>
        <taxon>Pseudomonadota</taxon>
        <taxon>Alphaproteobacteria</taxon>
        <taxon>Kordiimonadales</taxon>
        <taxon>Temperatibacteraceae</taxon>
        <taxon>Temperatibacter</taxon>
    </lineage>
</organism>
<dbReference type="Proteomes" id="UP001268683">
    <property type="component" value="Chromosome"/>
</dbReference>
<gene>
    <name evidence="2" type="ORF">QGN29_06250</name>
</gene>
<dbReference type="GO" id="GO:0000270">
    <property type="term" value="P:peptidoglycan metabolic process"/>
    <property type="evidence" value="ECO:0007669"/>
    <property type="project" value="TreeGrafter"/>
</dbReference>
<dbReference type="PANTHER" id="PTHR30336">
    <property type="entry name" value="INNER MEMBRANE PROTEIN, PROBABLE PERMEASE"/>
    <property type="match status" value="1"/>
</dbReference>
<name>A0AA52EKM2_9PROT</name>
<evidence type="ECO:0000313" key="2">
    <source>
        <dbReference type="EMBL" id="WND03974.1"/>
    </source>
</evidence>
<dbReference type="GO" id="GO:0005886">
    <property type="term" value="C:plasma membrane"/>
    <property type="evidence" value="ECO:0007669"/>
    <property type="project" value="TreeGrafter"/>
</dbReference>
<dbReference type="KEGG" id="tmk:QGN29_06250"/>
<sequence>MKLFLALLKMPCYACVIWALGFGLYVLNIPFDSDQSSSQPADAIVVFTGDSNRLKTGVALLTAKQGNRLLFSGVNTAVTPQTLISLTEADPALFECCIDLGFEAENTLGNALETKKWREKNNFSTLYLVTSDYHLPRAMLLMKKIDPSGAYKPYPAESDAPLGYFVREYNKYLITLLQNSSTLASTHPSDLSKKISDQRI</sequence>
<dbReference type="CDD" id="cd06259">
    <property type="entry name" value="YdcF-like"/>
    <property type="match status" value="1"/>
</dbReference>
<feature type="domain" description="DUF218" evidence="1">
    <location>
        <begin position="42"/>
        <end position="169"/>
    </location>
</feature>
<dbReference type="PANTHER" id="PTHR30336:SF4">
    <property type="entry name" value="ENVELOPE BIOGENESIS FACTOR ELYC"/>
    <property type="match status" value="1"/>
</dbReference>
<dbReference type="EMBL" id="CP123872">
    <property type="protein sequence ID" value="WND03974.1"/>
    <property type="molecule type" value="Genomic_DNA"/>
</dbReference>
<evidence type="ECO:0000313" key="3">
    <source>
        <dbReference type="Proteomes" id="UP001268683"/>
    </source>
</evidence>
<keyword evidence="3" id="KW-1185">Reference proteome</keyword>
<accession>A0AA52EKM2</accession>
<evidence type="ECO:0000259" key="1">
    <source>
        <dbReference type="Pfam" id="PF02698"/>
    </source>
</evidence>
<dbReference type="InterPro" id="IPR003848">
    <property type="entry name" value="DUF218"/>
</dbReference>
<reference evidence="2" key="1">
    <citation type="submission" date="2023-04" db="EMBL/GenBank/DDBJ databases">
        <title>Complete genome sequence of Temperatibacter marinus.</title>
        <authorList>
            <person name="Rong J.-C."/>
            <person name="Yi M.-L."/>
            <person name="Zhao Q."/>
        </authorList>
    </citation>
    <scope>NUCLEOTIDE SEQUENCE</scope>
    <source>
        <strain evidence="2">NBRC 110045</strain>
    </source>
</reference>
<dbReference type="AlphaFoldDB" id="A0AA52EKM2"/>
<dbReference type="InterPro" id="IPR051599">
    <property type="entry name" value="Cell_Envelope_Assoc"/>
</dbReference>
<dbReference type="GO" id="GO:0043164">
    <property type="term" value="P:Gram-negative-bacterium-type cell wall biogenesis"/>
    <property type="evidence" value="ECO:0007669"/>
    <property type="project" value="TreeGrafter"/>
</dbReference>
<dbReference type="Pfam" id="PF02698">
    <property type="entry name" value="DUF218"/>
    <property type="match status" value="1"/>
</dbReference>
<protein>
    <submittedName>
        <fullName evidence="2">YdcF family protein</fullName>
    </submittedName>
</protein>
<proteinExistence type="predicted"/>